<dbReference type="Pfam" id="PF09324">
    <property type="entry name" value="Sec7-like_HDS"/>
    <property type="match status" value="1"/>
</dbReference>
<evidence type="ECO:0000259" key="12">
    <source>
        <dbReference type="PROSITE" id="PS50190"/>
    </source>
</evidence>
<dbReference type="GO" id="GO:0005085">
    <property type="term" value="F:guanyl-nucleotide exchange factor activity"/>
    <property type="evidence" value="ECO:0007669"/>
    <property type="project" value="UniProtKB-KW"/>
</dbReference>
<dbReference type="Pfam" id="PF12783">
    <property type="entry name" value="Sec7-like_HUS"/>
    <property type="match status" value="1"/>
</dbReference>
<evidence type="ECO:0000256" key="1">
    <source>
        <dbReference type="ARBA" id="ARBA00004370"/>
    </source>
</evidence>
<keyword evidence="4" id="KW-0813">Transport</keyword>
<protein>
    <submittedName>
        <fullName evidence="13">ADP-ribosylation factor guanine nucleotide-exchange factor 2 (brefeldin A-inhibited)</fullName>
    </submittedName>
</protein>
<keyword evidence="7" id="KW-0344">Guanine-nucleotide releasing factor</keyword>
<evidence type="ECO:0000256" key="8">
    <source>
        <dbReference type="ARBA" id="ARBA00022927"/>
    </source>
</evidence>
<dbReference type="Pfam" id="PF20252">
    <property type="entry name" value="BIG2_C"/>
    <property type="match status" value="1"/>
</dbReference>
<keyword evidence="5" id="KW-0963">Cytoplasm</keyword>
<accession>A0A8C7U686</accession>
<feature type="domain" description="SEC7" evidence="12">
    <location>
        <begin position="497"/>
        <end position="686"/>
    </location>
</feature>
<dbReference type="InterPro" id="IPR032691">
    <property type="entry name" value="Mon2/Sec7/BIG1-like_HUS"/>
</dbReference>
<dbReference type="FunFam" id="1.10.1000.11:FF:000003">
    <property type="entry name" value="Brefeldin A-inhibited guanine nucleotide-exchange protein 1"/>
    <property type="match status" value="1"/>
</dbReference>
<dbReference type="PROSITE" id="PS50190">
    <property type="entry name" value="SEC7"/>
    <property type="match status" value="1"/>
</dbReference>
<evidence type="ECO:0000256" key="2">
    <source>
        <dbReference type="ARBA" id="ARBA00004556"/>
    </source>
</evidence>
<dbReference type="Ensembl" id="ENSOMYT00000103068.2">
    <property type="protein sequence ID" value="ENSOMYP00000094823.2"/>
    <property type="gene ID" value="ENSOMYG00000042834.2"/>
</dbReference>
<dbReference type="InterPro" id="IPR032629">
    <property type="entry name" value="DCB_dom"/>
</dbReference>
<dbReference type="GO" id="GO:0015031">
    <property type="term" value="P:protein transport"/>
    <property type="evidence" value="ECO:0007669"/>
    <property type="project" value="UniProtKB-KW"/>
</dbReference>
<evidence type="ECO:0000256" key="4">
    <source>
        <dbReference type="ARBA" id="ARBA00022448"/>
    </source>
</evidence>
<dbReference type="FunFam" id="1.25.10.10:FF:000143">
    <property type="entry name" value="ADP-ribosylation factor guanine nucleotide-exchange factor 2 (brefeldin A-inhibited)"/>
    <property type="match status" value="1"/>
</dbReference>
<reference evidence="13" key="2">
    <citation type="submission" date="2025-08" db="UniProtKB">
        <authorList>
            <consortium name="Ensembl"/>
        </authorList>
    </citation>
    <scope>IDENTIFICATION</scope>
</reference>
<name>A0A8C7U686_ONCMY</name>
<dbReference type="InterPro" id="IPR023394">
    <property type="entry name" value="Sec7_C_sf"/>
</dbReference>
<feature type="region of interest" description="Disordered" evidence="11">
    <location>
        <begin position="448"/>
        <end position="496"/>
    </location>
</feature>
<organism evidence="13 14">
    <name type="scientific">Oncorhynchus mykiss</name>
    <name type="common">Rainbow trout</name>
    <name type="synonym">Salmo gairdneri</name>
    <dbReference type="NCBI Taxonomy" id="8022"/>
    <lineage>
        <taxon>Eukaryota</taxon>
        <taxon>Metazoa</taxon>
        <taxon>Chordata</taxon>
        <taxon>Craniata</taxon>
        <taxon>Vertebrata</taxon>
        <taxon>Euteleostomi</taxon>
        <taxon>Actinopterygii</taxon>
        <taxon>Neopterygii</taxon>
        <taxon>Teleostei</taxon>
        <taxon>Protacanthopterygii</taxon>
        <taxon>Salmoniformes</taxon>
        <taxon>Salmonidae</taxon>
        <taxon>Salmoninae</taxon>
        <taxon>Oncorhynchus</taxon>
    </lineage>
</organism>
<dbReference type="Pfam" id="PF16213">
    <property type="entry name" value="DCB"/>
    <property type="match status" value="1"/>
</dbReference>
<dbReference type="CDD" id="cd00171">
    <property type="entry name" value="Sec7"/>
    <property type="match status" value="1"/>
</dbReference>
<dbReference type="GO" id="GO:0016020">
    <property type="term" value="C:membrane"/>
    <property type="evidence" value="ECO:0007669"/>
    <property type="project" value="UniProtKB-SubCell"/>
</dbReference>
<dbReference type="PANTHER" id="PTHR10663:SF124">
    <property type="entry name" value="BREFELDIN A-INHIBITED GUANINE NUCLEOTIDE-EXCHANGE PROTEIN 2"/>
    <property type="match status" value="1"/>
</dbReference>
<dbReference type="FunFam" id="1.10.220.20:FF:000002">
    <property type="entry name" value="Brefeldin A-inhibited guanine nucleotide-exchange protein 1"/>
    <property type="match status" value="1"/>
</dbReference>
<dbReference type="SUPFAM" id="SSF48425">
    <property type="entry name" value="Sec7 domain"/>
    <property type="match status" value="1"/>
</dbReference>
<dbReference type="Gene3D" id="1.10.220.20">
    <property type="match status" value="1"/>
</dbReference>
<dbReference type="Pfam" id="PF01369">
    <property type="entry name" value="Sec7"/>
    <property type="match status" value="1"/>
</dbReference>
<dbReference type="InterPro" id="IPR016024">
    <property type="entry name" value="ARM-type_fold"/>
</dbReference>
<dbReference type="SUPFAM" id="SSF48371">
    <property type="entry name" value="ARM repeat"/>
    <property type="match status" value="1"/>
</dbReference>
<dbReference type="GeneTree" id="ENSGT00940000158950"/>
<dbReference type="GO" id="GO:0048471">
    <property type="term" value="C:perinuclear region of cytoplasm"/>
    <property type="evidence" value="ECO:0007669"/>
    <property type="project" value="UniProtKB-SubCell"/>
</dbReference>
<reference evidence="13" key="1">
    <citation type="submission" date="2020-07" db="EMBL/GenBank/DDBJ databases">
        <title>A long reads based de novo assembly of the rainbow trout Arlee double haploid line genome.</title>
        <authorList>
            <person name="Gao G."/>
            <person name="Palti Y."/>
        </authorList>
    </citation>
    <scope>NUCLEOTIDE SEQUENCE [LARGE SCALE GENOMIC DNA]</scope>
</reference>
<sequence>MLTLSTISPLSPWQKLIAYGHITGNASDSSAPGKRLIDRLLETICNCFQGPQTDEGVQLQIVKALLTAVTSPHIEIHEGTVLLTVRTCYNIYLASRNLINQTTAKATLTQMVNVIFTHMETQAVSALLSPVQTSPYHSHMYIVIYNMHFDSIIDAELGERGTSGVGQVDSKPTEQPTTDVVEDVAAEPEPQTQTFVIHGLPVIYTPVSRFLPCKSMQGVQNAVGFSHILQKDAFLVFRSLCKLSMKPLADGSPDPKSHELRSKVVSLQLLLSVLQGAGPVFRSHEMFVNAIKQYLCVALSKNGVSSVPEVFELSLAIFLTLLSHFKVHLKMQIEVFFREIFLTILETSSSSFEHKWMVIQTLTRICANAQCVVDIYVNYDCDLNAANIFERLVNDLSKIAMGRSGQELGMTPLQELSLRKKGLECLVSILKCMVEWSRDMYVNPNLQANLGQEQPSDGDGAERKLPDQTTSRRGSVSSLDSTMSSSVQSSQPDHPEQYEVIKQQKDVIEHGIELFNKKPKRGVQYLQDQGMLGTTAEEIAQFLHQEERLDTTQVGEYLGENIRFNKEVMYNYVDQLDFCGRDFVSALRAFLEGFRLPGEAQKIDRLMEKFAARYLECNQGQGEFASADTAYVLAFSIIMLTTDLHSPQVKNKMTKEQYIRMNRGINDSKDLPEEYLSSIYHEIAGKKIAMKDSKEHTITPKTSKHSVANEKQRRLLYDVEMEQMAKTAKALMEAVSHAQAPFFSATHLEHVRPMFKLAWTPLLAAFSVGLQDCDDQEVASLCLEGIRCAVRIACIFSMQLERDAYVQALARFTLLTASSSITEMKQKNIDTIKTLITVAHTDGNYLGNSWHEILRCISQLELAQLIGTGVKTRYISGVARDSQAGTLVGGPDRRQMAHIQESVGETSSQSVVVAVDRIFTGSTKLDGNAVVDFVRWLCAVSMDELASAHQPRMFSLQKIVEISYYNMNRIRLQWSRIWQVIGDHFNKVGCNPNEDVAIFAVDSLRQLSMKFLEKGELANFRFQKDFLRPFEHIVKKNRSPTIRDMVIRCVAQMVNSQAANIRSGWKNIFSVFHQAASDHDETIVELAFQTTGHIVMITFQQHFAAAIDSFQDAVKCLSEFVCNAAFPDTSMEAIRLIRHCAKYVADRPQALREYTSDDMNVAPGDRVWVRGWFPVLFELSCIINRCHLDIRTRGLTVMFEIMKSYGHTFEKHWWHDLFRVVFRIFHNMKLPEQQTEKHEWMTTTCNHALYAICDVFTQFYEPLSEVLLADIFTQLQWCVRQDNEQLARSGTNCLENLVILNGEKFSPEVWNATCSCMLDIFQTTSPHALLTWRPAGQEEEAGDGKHMLSRSYKQGDRVIFLMPLCSVSGMSDQKLFAGLLIKCVVQLELIQTIDNIVFYPATSKKEDADNMAAAQRDALEEVAEEGVPGQGEQGMYRHLSSQHLFKLLDCLLESHTFARDFNSNNEQRTALWRAGFKGKSKPNLLKQETSSLACSLRILFRMYCDWQLQDSWPDIQTRLLLVCSEALSYFISLTSESHREAWTSLLLVLLSRTLRLTDDKFKLHASCYYPHLCEMMQFDLIPELRAVLRRFFLRIGSVFHIAAPEMG</sequence>
<evidence type="ECO:0000256" key="11">
    <source>
        <dbReference type="SAM" id="MobiDB-lite"/>
    </source>
</evidence>
<evidence type="ECO:0000256" key="5">
    <source>
        <dbReference type="ARBA" id="ARBA00022490"/>
    </source>
</evidence>
<reference evidence="13" key="3">
    <citation type="submission" date="2025-09" db="UniProtKB">
        <authorList>
            <consortium name="Ensembl"/>
        </authorList>
    </citation>
    <scope>IDENTIFICATION</scope>
</reference>
<keyword evidence="6" id="KW-0597">Phosphoprotein</keyword>
<dbReference type="InterPro" id="IPR035999">
    <property type="entry name" value="Sec7_dom_sf"/>
</dbReference>
<feature type="compositionally biased region" description="Low complexity" evidence="11">
    <location>
        <begin position="475"/>
        <end position="490"/>
    </location>
</feature>
<dbReference type="GO" id="GO:0032012">
    <property type="term" value="P:regulation of ARF protein signal transduction"/>
    <property type="evidence" value="ECO:0007669"/>
    <property type="project" value="InterPro"/>
</dbReference>
<proteinExistence type="predicted"/>
<evidence type="ECO:0000256" key="6">
    <source>
        <dbReference type="ARBA" id="ARBA00022553"/>
    </source>
</evidence>
<dbReference type="PANTHER" id="PTHR10663">
    <property type="entry name" value="GUANYL-NUCLEOTIDE EXCHANGE FACTOR"/>
    <property type="match status" value="1"/>
</dbReference>
<evidence type="ECO:0000313" key="13">
    <source>
        <dbReference type="Ensembl" id="ENSOMYP00000094823.2"/>
    </source>
</evidence>
<keyword evidence="9" id="KW-0333">Golgi apparatus</keyword>
<dbReference type="InterPro" id="IPR046455">
    <property type="entry name" value="Sec7/BIG1-like_C"/>
</dbReference>
<dbReference type="Gene3D" id="1.25.10.10">
    <property type="entry name" value="Leucine-rich Repeat Variant"/>
    <property type="match status" value="1"/>
</dbReference>
<evidence type="ECO:0000256" key="7">
    <source>
        <dbReference type="ARBA" id="ARBA00022658"/>
    </source>
</evidence>
<keyword evidence="8" id="KW-0653">Protein transport</keyword>
<evidence type="ECO:0000256" key="3">
    <source>
        <dbReference type="ARBA" id="ARBA00004601"/>
    </source>
</evidence>
<comment type="subcellular location">
    <subcellularLocation>
        <location evidence="2">Cytoplasm</location>
        <location evidence="2">Perinuclear region</location>
    </subcellularLocation>
    <subcellularLocation>
        <location evidence="3">Golgi apparatus</location>
        <location evidence="3">trans-Golgi network</location>
    </subcellularLocation>
    <subcellularLocation>
        <location evidence="1">Membrane</location>
    </subcellularLocation>
</comment>
<dbReference type="GO" id="GO:0005794">
    <property type="term" value="C:Golgi apparatus"/>
    <property type="evidence" value="ECO:0007669"/>
    <property type="project" value="UniProtKB-SubCell"/>
</dbReference>
<dbReference type="Proteomes" id="UP000694395">
    <property type="component" value="Chromosome 16"/>
</dbReference>
<dbReference type="Gene3D" id="1.10.1000.11">
    <property type="entry name" value="Arf Nucleotide-binding Site Opener,domain 2"/>
    <property type="match status" value="1"/>
</dbReference>
<evidence type="ECO:0000313" key="14">
    <source>
        <dbReference type="Proteomes" id="UP000694395"/>
    </source>
</evidence>
<dbReference type="InterPro" id="IPR000904">
    <property type="entry name" value="Sec7_dom"/>
</dbReference>
<keyword evidence="14" id="KW-1185">Reference proteome</keyword>
<dbReference type="InterPro" id="IPR015403">
    <property type="entry name" value="Mon2/Sec7/BIG1-like_HDS"/>
</dbReference>
<evidence type="ECO:0000256" key="9">
    <source>
        <dbReference type="ARBA" id="ARBA00023034"/>
    </source>
</evidence>
<keyword evidence="10" id="KW-0472">Membrane</keyword>
<dbReference type="SMART" id="SM00222">
    <property type="entry name" value="Sec7"/>
    <property type="match status" value="1"/>
</dbReference>
<dbReference type="InterPro" id="IPR011989">
    <property type="entry name" value="ARM-like"/>
</dbReference>
<evidence type="ECO:0000256" key="10">
    <source>
        <dbReference type="ARBA" id="ARBA00023136"/>
    </source>
</evidence>